<protein>
    <recommendedName>
        <fullName evidence="1">3'-5' exonuclease domain-containing protein</fullName>
    </recommendedName>
</protein>
<dbReference type="InterPro" id="IPR012340">
    <property type="entry name" value="NA-bd_OB-fold"/>
</dbReference>
<dbReference type="InterPro" id="IPR012337">
    <property type="entry name" value="RNaseH-like_sf"/>
</dbReference>
<dbReference type="SUPFAM" id="SSF50249">
    <property type="entry name" value="Nucleic acid-binding proteins"/>
    <property type="match status" value="1"/>
</dbReference>
<dbReference type="SUPFAM" id="SSF53098">
    <property type="entry name" value="Ribonuclease H-like"/>
    <property type="match status" value="1"/>
</dbReference>
<dbReference type="Proteomes" id="UP001295684">
    <property type="component" value="Unassembled WGS sequence"/>
</dbReference>
<dbReference type="InterPro" id="IPR002562">
    <property type="entry name" value="3'-5'_exonuclease_dom"/>
</dbReference>
<feature type="domain" description="3'-5' exonuclease" evidence="1">
    <location>
        <begin position="14"/>
        <end position="204"/>
    </location>
</feature>
<evidence type="ECO:0000313" key="2">
    <source>
        <dbReference type="EMBL" id="CAI2367156.1"/>
    </source>
</evidence>
<dbReference type="Pfam" id="PF01612">
    <property type="entry name" value="DNA_pol_A_exo1"/>
    <property type="match status" value="1"/>
</dbReference>
<name>A0AAD1UFU1_EUPCR</name>
<organism evidence="2 3">
    <name type="scientific">Euplotes crassus</name>
    <dbReference type="NCBI Taxonomy" id="5936"/>
    <lineage>
        <taxon>Eukaryota</taxon>
        <taxon>Sar</taxon>
        <taxon>Alveolata</taxon>
        <taxon>Ciliophora</taxon>
        <taxon>Intramacronucleata</taxon>
        <taxon>Spirotrichea</taxon>
        <taxon>Hypotrichia</taxon>
        <taxon>Euplotida</taxon>
        <taxon>Euplotidae</taxon>
        <taxon>Moneuplotes</taxon>
    </lineage>
</organism>
<gene>
    <name evidence="2" type="ORF">ECRASSUSDP1_LOCUS8433</name>
</gene>
<evidence type="ECO:0000313" key="3">
    <source>
        <dbReference type="Proteomes" id="UP001295684"/>
    </source>
</evidence>
<dbReference type="AlphaFoldDB" id="A0AAD1UFU1"/>
<dbReference type="GO" id="GO:0006139">
    <property type="term" value="P:nucleobase-containing compound metabolic process"/>
    <property type="evidence" value="ECO:0007669"/>
    <property type="project" value="InterPro"/>
</dbReference>
<proteinExistence type="predicted"/>
<dbReference type="InterPro" id="IPR036397">
    <property type="entry name" value="RNaseH_sf"/>
</dbReference>
<accession>A0AAD1UFU1</accession>
<dbReference type="GO" id="GO:0008408">
    <property type="term" value="F:3'-5' exonuclease activity"/>
    <property type="evidence" value="ECO:0007669"/>
    <property type="project" value="InterPro"/>
</dbReference>
<dbReference type="SMART" id="SM00474">
    <property type="entry name" value="35EXOc"/>
    <property type="match status" value="1"/>
</dbReference>
<dbReference type="PANTHER" id="PTHR46814">
    <property type="entry name" value="EGALITARIAN, ISOFORM B"/>
    <property type="match status" value="1"/>
</dbReference>
<dbReference type="EMBL" id="CAMPGE010008251">
    <property type="protein sequence ID" value="CAI2367156.1"/>
    <property type="molecule type" value="Genomic_DNA"/>
</dbReference>
<dbReference type="GO" id="GO:0003676">
    <property type="term" value="F:nucleic acid binding"/>
    <property type="evidence" value="ECO:0007669"/>
    <property type="project" value="InterPro"/>
</dbReference>
<dbReference type="Gene3D" id="3.30.420.10">
    <property type="entry name" value="Ribonuclease H-like superfamily/Ribonuclease H"/>
    <property type="match status" value="1"/>
</dbReference>
<dbReference type="PANTHER" id="PTHR46814:SF1">
    <property type="entry name" value="EGALITARIAN, ISOFORM B"/>
    <property type="match status" value="1"/>
</dbReference>
<reference evidence="2" key="1">
    <citation type="submission" date="2023-07" db="EMBL/GenBank/DDBJ databases">
        <authorList>
            <consortium name="AG Swart"/>
            <person name="Singh M."/>
            <person name="Singh A."/>
            <person name="Seah K."/>
            <person name="Emmerich C."/>
        </authorList>
    </citation>
    <scope>NUCLEOTIDE SEQUENCE</scope>
    <source>
        <strain evidence="2">DP1</strain>
    </source>
</reference>
<comment type="caution">
    <text evidence="2">The sequence shown here is derived from an EMBL/GenBank/DDBJ whole genome shotgun (WGS) entry which is preliminary data.</text>
</comment>
<keyword evidence="3" id="KW-1185">Reference proteome</keyword>
<sequence length="388" mass="44586">MIATKAPTKETPSPILITTDEHATEVIKAIKKYSKDNHTKEIVLGMDCEGIQKDKPLSLIQLYINGNTYIFDVIKHNPFELGLKEILENDSYIKVFHDFCEDSAALFRHFRVSPTKIFDTQIAHRIKRELEETITYQDNNISLNNLLQTYMKVENTMKTEMNSQMTSDPEFWYQRPLTYAMLEYAAQDVIYLPEMYRIFIKNLRTATIAKIFQKSSEYLYYSLLNCHTKDFTCLTEGDMVGAYIKNYYGKVIFCSLNLGCSGIIRDEISCDFIHKNFNMGDLINLQVESIDYEKKSVMLVVPDNLLSMEESTVKGYYKLAKMSQESKVKKMVEALSKKSFKKPRKTSMSLTSKKFFPKIKKFESKAKSKSGSFDEAATSSTTAISCSA</sequence>
<evidence type="ECO:0000259" key="1">
    <source>
        <dbReference type="SMART" id="SM00474"/>
    </source>
</evidence>